<comment type="caution">
    <text evidence="1">The sequence shown here is derived from an EMBL/GenBank/DDBJ whole genome shotgun (WGS) entry which is preliminary data.</text>
</comment>
<accession>A0A813G6Z9</accession>
<proteinExistence type="predicted"/>
<sequence>PTSPGANVAADEELQQLRRCGEAILQLTGKVLAGKNGAPAGDGSQWKGDEFVAGSESGAASAFEGVFAIRSKEAKK</sequence>
<organism evidence="1 2">
    <name type="scientific">Polarella glacialis</name>
    <name type="common">Dinoflagellate</name>
    <dbReference type="NCBI Taxonomy" id="89957"/>
    <lineage>
        <taxon>Eukaryota</taxon>
        <taxon>Sar</taxon>
        <taxon>Alveolata</taxon>
        <taxon>Dinophyceae</taxon>
        <taxon>Suessiales</taxon>
        <taxon>Suessiaceae</taxon>
        <taxon>Polarella</taxon>
    </lineage>
</organism>
<dbReference type="Proteomes" id="UP000654075">
    <property type="component" value="Unassembled WGS sequence"/>
</dbReference>
<dbReference type="EMBL" id="CAJNNV010027888">
    <property type="protein sequence ID" value="CAE8622069.1"/>
    <property type="molecule type" value="Genomic_DNA"/>
</dbReference>
<reference evidence="1" key="1">
    <citation type="submission" date="2021-02" db="EMBL/GenBank/DDBJ databases">
        <authorList>
            <person name="Dougan E. K."/>
            <person name="Rhodes N."/>
            <person name="Thang M."/>
            <person name="Chan C."/>
        </authorList>
    </citation>
    <scope>NUCLEOTIDE SEQUENCE</scope>
</reference>
<evidence type="ECO:0000313" key="1">
    <source>
        <dbReference type="EMBL" id="CAE8622069.1"/>
    </source>
</evidence>
<feature type="non-terminal residue" evidence="1">
    <location>
        <position position="76"/>
    </location>
</feature>
<feature type="non-terminal residue" evidence="1">
    <location>
        <position position="1"/>
    </location>
</feature>
<gene>
    <name evidence="1" type="ORF">PGLA1383_LOCUS39584</name>
</gene>
<name>A0A813G6Z9_POLGL</name>
<protein>
    <submittedName>
        <fullName evidence="1">Uncharacterized protein</fullName>
    </submittedName>
</protein>
<keyword evidence="2" id="KW-1185">Reference proteome</keyword>
<dbReference type="AlphaFoldDB" id="A0A813G6Z9"/>
<evidence type="ECO:0000313" key="2">
    <source>
        <dbReference type="Proteomes" id="UP000654075"/>
    </source>
</evidence>